<comment type="subcellular location">
    <subcellularLocation>
        <location evidence="1 10">Cell outer membrane</location>
        <topology evidence="1 10">Multi-pass membrane protein</topology>
    </subcellularLocation>
</comment>
<evidence type="ECO:0000259" key="13">
    <source>
        <dbReference type="Pfam" id="PF00593"/>
    </source>
</evidence>
<keyword evidence="2 10" id="KW-0813">Transport</keyword>
<sequence length="785" mass="88721">MSRNELFLNKCDSVFRFFHQSSAVLSSPRKRGSGNFRFPLKACGNDTIHVFKIVCFFLSLFLSVSIFAFAKTETPKPTVTQTNQNGDVKKSAQKPVAEVTVIASRLPSFQQKLNDMPSNITYKDKTELNKTHPATFQDAVRDTEGAIFYDQVGNGVDTTFSLRGFNEGNAVTFIVDGVRVNEVDGDAVNYPLVSMNDIESIQIERGSSSAIYGSNAFAGVVNITTRKPSAKKISVFGGVELSSFMGIKFNQGISGSIPDKITPLNGKWTYYFNGGRDLNQGFRADGDWRITNFDIKTGYELADSQGGVRVGVKHVVDAISNPGFLTIPEYHADSMQTKNPLDGRKFDNTIVQISADKKFLDDRITASLMNNWRYNLIKFYTTARTMADGAFNPDTDLTTTRSRATDLVWQLGYSDRWDWVGNDTLLGMEFRDAAQYDLEQDAFQGIVVDNSPAETNRNAKPRSGALFWRQNVSFFDRINFHYGMRHDYVWLKNQDKVAPVNNFSKRWNDSTLSTGVALKPWSLADFFWNYSQGFRAPAISDLAPWSEWGGSGVSYNLAPEKSDSYEAGTRLRLHPRANVKLSYFLIDMKNEIAYSLGVGENINIGRTRRYGTEFRLDTNPIEEMIFYGVHTWTNAYVREIDDNFNQTVDGRTIGMIPEQQFVFGTTAKPFKRLGEYWDKFEIGMNGTLTGKQHPVGFESSTEARLDSTSHWIKAYQIWNFICQYEFHGIQTYFKINNIFDQRYYNRAIAASNSAFSPSSLTPPGTHYFVTPGAPREFVIGTKWEF</sequence>
<dbReference type="PANTHER" id="PTHR30069">
    <property type="entry name" value="TONB-DEPENDENT OUTER MEMBRANE RECEPTOR"/>
    <property type="match status" value="1"/>
</dbReference>
<feature type="domain" description="TonB-dependent receptor-like beta-barrel" evidence="13">
    <location>
        <begin position="338"/>
        <end position="738"/>
    </location>
</feature>
<evidence type="ECO:0008006" key="17">
    <source>
        <dbReference type="Google" id="ProtNLM"/>
    </source>
</evidence>
<comment type="similarity">
    <text evidence="10 11">Belongs to the TonB-dependent receptor family.</text>
</comment>
<dbReference type="SUPFAM" id="SSF56935">
    <property type="entry name" value="Porins"/>
    <property type="match status" value="1"/>
</dbReference>
<evidence type="ECO:0000256" key="12">
    <source>
        <dbReference type="SAM" id="Phobius"/>
    </source>
</evidence>
<dbReference type="InterPro" id="IPR037066">
    <property type="entry name" value="Plug_dom_sf"/>
</dbReference>
<evidence type="ECO:0000256" key="2">
    <source>
        <dbReference type="ARBA" id="ARBA00022448"/>
    </source>
</evidence>
<dbReference type="AlphaFoldDB" id="A0A1G1KQI8"/>
<evidence type="ECO:0000256" key="4">
    <source>
        <dbReference type="ARBA" id="ARBA00022692"/>
    </source>
</evidence>
<keyword evidence="8" id="KW-0675">Receptor</keyword>
<dbReference type="PROSITE" id="PS52016">
    <property type="entry name" value="TONB_DEPENDENT_REC_3"/>
    <property type="match status" value="1"/>
</dbReference>
<evidence type="ECO:0000256" key="1">
    <source>
        <dbReference type="ARBA" id="ARBA00004571"/>
    </source>
</evidence>
<comment type="caution">
    <text evidence="15">The sequence shown here is derived from an EMBL/GenBank/DDBJ whole genome shotgun (WGS) entry which is preliminary data.</text>
</comment>
<dbReference type="EMBL" id="MHFR01000068">
    <property type="protein sequence ID" value="OGW95166.1"/>
    <property type="molecule type" value="Genomic_DNA"/>
</dbReference>
<evidence type="ECO:0000256" key="7">
    <source>
        <dbReference type="ARBA" id="ARBA00023136"/>
    </source>
</evidence>
<evidence type="ECO:0000256" key="3">
    <source>
        <dbReference type="ARBA" id="ARBA00022452"/>
    </source>
</evidence>
<keyword evidence="6 11" id="KW-0798">TonB box</keyword>
<evidence type="ECO:0000256" key="8">
    <source>
        <dbReference type="ARBA" id="ARBA00023170"/>
    </source>
</evidence>
<evidence type="ECO:0000259" key="14">
    <source>
        <dbReference type="Pfam" id="PF07715"/>
    </source>
</evidence>
<dbReference type="GO" id="GO:0015344">
    <property type="term" value="F:siderophore uptake transmembrane transporter activity"/>
    <property type="evidence" value="ECO:0007669"/>
    <property type="project" value="TreeGrafter"/>
</dbReference>
<evidence type="ECO:0000256" key="11">
    <source>
        <dbReference type="RuleBase" id="RU003357"/>
    </source>
</evidence>
<evidence type="ECO:0000256" key="10">
    <source>
        <dbReference type="PROSITE-ProRule" id="PRU01360"/>
    </source>
</evidence>
<evidence type="ECO:0000313" key="15">
    <source>
        <dbReference type="EMBL" id="OGW95166.1"/>
    </source>
</evidence>
<evidence type="ECO:0000256" key="5">
    <source>
        <dbReference type="ARBA" id="ARBA00022729"/>
    </source>
</evidence>
<dbReference type="Pfam" id="PF00593">
    <property type="entry name" value="TonB_dep_Rec_b-barrel"/>
    <property type="match status" value="1"/>
</dbReference>
<dbReference type="Pfam" id="PF07715">
    <property type="entry name" value="Plug"/>
    <property type="match status" value="1"/>
</dbReference>
<dbReference type="Proteomes" id="UP000178187">
    <property type="component" value="Unassembled WGS sequence"/>
</dbReference>
<dbReference type="Gene3D" id="2.40.170.20">
    <property type="entry name" value="TonB-dependent receptor, beta-barrel domain"/>
    <property type="match status" value="1"/>
</dbReference>
<keyword evidence="9 10" id="KW-0998">Cell outer membrane</keyword>
<evidence type="ECO:0000256" key="9">
    <source>
        <dbReference type="ARBA" id="ARBA00023237"/>
    </source>
</evidence>
<protein>
    <recommendedName>
        <fullName evidence="17">TonB-dependent receptor</fullName>
    </recommendedName>
</protein>
<dbReference type="InterPro" id="IPR000531">
    <property type="entry name" value="Beta-barrel_TonB"/>
</dbReference>
<keyword evidence="12" id="KW-1133">Transmembrane helix</keyword>
<keyword evidence="3 10" id="KW-1134">Transmembrane beta strand</keyword>
<dbReference type="InterPro" id="IPR039426">
    <property type="entry name" value="TonB-dep_rcpt-like"/>
</dbReference>
<gene>
    <name evidence="15" type="ORF">A3G33_04350</name>
</gene>
<feature type="domain" description="TonB-dependent receptor plug" evidence="14">
    <location>
        <begin position="113"/>
        <end position="220"/>
    </location>
</feature>
<dbReference type="InterPro" id="IPR012910">
    <property type="entry name" value="Plug_dom"/>
</dbReference>
<accession>A0A1G1KQI8</accession>
<dbReference type="InterPro" id="IPR036942">
    <property type="entry name" value="Beta-barrel_TonB_sf"/>
</dbReference>
<feature type="transmembrane region" description="Helical" evidence="12">
    <location>
        <begin position="50"/>
        <end position="70"/>
    </location>
</feature>
<dbReference type="GO" id="GO:0044718">
    <property type="term" value="P:siderophore transmembrane transport"/>
    <property type="evidence" value="ECO:0007669"/>
    <property type="project" value="TreeGrafter"/>
</dbReference>
<dbReference type="GO" id="GO:0009279">
    <property type="term" value="C:cell outer membrane"/>
    <property type="evidence" value="ECO:0007669"/>
    <property type="project" value="UniProtKB-SubCell"/>
</dbReference>
<proteinExistence type="inferred from homology"/>
<name>A0A1G1KQI8_9BACT</name>
<evidence type="ECO:0000256" key="6">
    <source>
        <dbReference type="ARBA" id="ARBA00023077"/>
    </source>
</evidence>
<evidence type="ECO:0000313" key="16">
    <source>
        <dbReference type="Proteomes" id="UP000178187"/>
    </source>
</evidence>
<keyword evidence="4 10" id="KW-0812">Transmembrane</keyword>
<keyword evidence="5" id="KW-0732">Signal</keyword>
<organism evidence="15 16">
    <name type="scientific">Candidatus Danuiimicrobium aquiferis</name>
    <dbReference type="NCBI Taxonomy" id="1801832"/>
    <lineage>
        <taxon>Bacteria</taxon>
        <taxon>Pseudomonadati</taxon>
        <taxon>Candidatus Omnitrophota</taxon>
        <taxon>Candidatus Danuiimicrobium</taxon>
    </lineage>
</organism>
<keyword evidence="7 10" id="KW-0472">Membrane</keyword>
<reference evidence="15 16" key="1">
    <citation type="journal article" date="2016" name="Nat. Commun.">
        <title>Thousands of microbial genomes shed light on interconnected biogeochemical processes in an aquifer system.</title>
        <authorList>
            <person name="Anantharaman K."/>
            <person name="Brown C.T."/>
            <person name="Hug L.A."/>
            <person name="Sharon I."/>
            <person name="Castelle C.J."/>
            <person name="Probst A.J."/>
            <person name="Thomas B.C."/>
            <person name="Singh A."/>
            <person name="Wilkins M.J."/>
            <person name="Karaoz U."/>
            <person name="Brodie E.L."/>
            <person name="Williams K.H."/>
            <person name="Hubbard S.S."/>
            <person name="Banfield J.F."/>
        </authorList>
    </citation>
    <scope>NUCLEOTIDE SEQUENCE [LARGE SCALE GENOMIC DNA]</scope>
</reference>
<dbReference type="PANTHER" id="PTHR30069:SF29">
    <property type="entry name" value="HEMOGLOBIN AND HEMOGLOBIN-HAPTOGLOBIN-BINDING PROTEIN 1-RELATED"/>
    <property type="match status" value="1"/>
</dbReference>
<dbReference type="Gene3D" id="2.170.130.10">
    <property type="entry name" value="TonB-dependent receptor, plug domain"/>
    <property type="match status" value="1"/>
</dbReference>